<comment type="caution">
    <text evidence="2">The sequence shown here is derived from an EMBL/GenBank/DDBJ whole genome shotgun (WGS) entry which is preliminary data.</text>
</comment>
<dbReference type="EMBL" id="JBEUOH010000069">
    <property type="protein sequence ID" value="KAL0852536.1"/>
    <property type="molecule type" value="Genomic_DNA"/>
</dbReference>
<dbReference type="Pfam" id="PF13242">
    <property type="entry name" value="Hydrolase_like"/>
    <property type="match status" value="1"/>
</dbReference>
<evidence type="ECO:0008006" key="4">
    <source>
        <dbReference type="Google" id="ProtNLM"/>
    </source>
</evidence>
<evidence type="ECO:0000256" key="1">
    <source>
        <dbReference type="PIRNR" id="PIRNR000915"/>
    </source>
</evidence>
<dbReference type="InterPro" id="IPR036412">
    <property type="entry name" value="HAD-like_sf"/>
</dbReference>
<protein>
    <recommendedName>
        <fullName evidence="4">4-nitrophenylphosphatase</fullName>
    </recommendedName>
</protein>
<dbReference type="InterPro" id="IPR023214">
    <property type="entry name" value="HAD_sf"/>
</dbReference>
<comment type="similarity">
    <text evidence="1">Belongs to the HAD-like hydrolase superfamily.</text>
</comment>
<dbReference type="Pfam" id="PF13344">
    <property type="entry name" value="Hydrolase_6"/>
    <property type="match status" value="1"/>
</dbReference>
<reference evidence="2 3" key="1">
    <citation type="submission" date="2024-06" db="EMBL/GenBank/DDBJ databases">
        <title>A chromosome-level genome assembly of beet webworm, Loxostege sticticalis.</title>
        <authorList>
            <person name="Zhang Y."/>
        </authorList>
    </citation>
    <scope>NUCLEOTIDE SEQUENCE [LARGE SCALE GENOMIC DNA]</scope>
    <source>
        <strain evidence="2">AQ026</strain>
        <tissue evidence="2">Whole body</tissue>
    </source>
</reference>
<dbReference type="PIRSF" id="PIRSF000915">
    <property type="entry name" value="PGP-type_phosphatase"/>
    <property type="match status" value="1"/>
</dbReference>
<sequence>MTTARSLTSLTKSELRNFVDSFDVVLSDCDGVLWREADVIIGSPDSVDRFKKIGKKFFYITNNNGKTREELVEKCRGLGFSATKEEIVCTCYIAAMYLKEKNFKKKVYIVGGDGIAKELDAVGISHSGVGPDLMKGEVTDVIENFKPDPEVGAVIVGFDTEFSYPKLVKASTYAADSESVILGKPETYISEYVIRTYGLDPARTLMIGDNDVVFKTLLVLSGITTKDDIAELRERTKPEDKQIVPDFYTDQLSDVFRLLSD</sequence>
<accession>A0ABR3GYR9</accession>
<dbReference type="Gene3D" id="3.40.50.1000">
    <property type="entry name" value="HAD superfamily/HAD-like"/>
    <property type="match status" value="3"/>
</dbReference>
<keyword evidence="1" id="KW-0378">Hydrolase</keyword>
<dbReference type="PANTHER" id="PTHR19288:SF93">
    <property type="entry name" value="FI11325P-RELATED"/>
    <property type="match status" value="1"/>
</dbReference>
<evidence type="ECO:0000313" key="2">
    <source>
        <dbReference type="EMBL" id="KAL0852536.1"/>
    </source>
</evidence>
<dbReference type="SUPFAM" id="SSF56784">
    <property type="entry name" value="HAD-like"/>
    <property type="match status" value="1"/>
</dbReference>
<evidence type="ECO:0000313" key="3">
    <source>
        <dbReference type="Proteomes" id="UP001549920"/>
    </source>
</evidence>
<organism evidence="2 3">
    <name type="scientific">Loxostege sticticalis</name>
    <name type="common">Beet webworm moth</name>
    <dbReference type="NCBI Taxonomy" id="481309"/>
    <lineage>
        <taxon>Eukaryota</taxon>
        <taxon>Metazoa</taxon>
        <taxon>Ecdysozoa</taxon>
        <taxon>Arthropoda</taxon>
        <taxon>Hexapoda</taxon>
        <taxon>Insecta</taxon>
        <taxon>Pterygota</taxon>
        <taxon>Neoptera</taxon>
        <taxon>Endopterygota</taxon>
        <taxon>Lepidoptera</taxon>
        <taxon>Glossata</taxon>
        <taxon>Ditrysia</taxon>
        <taxon>Pyraloidea</taxon>
        <taxon>Crambidae</taxon>
        <taxon>Pyraustinae</taxon>
        <taxon>Loxostege</taxon>
    </lineage>
</organism>
<proteinExistence type="inferred from homology"/>
<name>A0ABR3GYR9_LOXSC</name>
<dbReference type="InterPro" id="IPR006357">
    <property type="entry name" value="HAD-SF_hydro_IIA"/>
</dbReference>
<dbReference type="Proteomes" id="UP001549920">
    <property type="component" value="Unassembled WGS sequence"/>
</dbReference>
<gene>
    <name evidence="2" type="ORF">ABMA27_017017</name>
</gene>
<dbReference type="PANTHER" id="PTHR19288">
    <property type="entry name" value="4-NITROPHENYLPHOSPHATASE-RELATED"/>
    <property type="match status" value="1"/>
</dbReference>
<keyword evidence="3" id="KW-1185">Reference proteome</keyword>